<accession>A0ABT8UAB4</accession>
<keyword evidence="2" id="KW-1185">Reference proteome</keyword>
<comment type="caution">
    <text evidence="1">The sequence shown here is derived from an EMBL/GenBank/DDBJ whole genome shotgun (WGS) entry which is preliminary data.</text>
</comment>
<dbReference type="RefSeq" id="WP_302718637.1">
    <property type="nucleotide sequence ID" value="NZ_JAULSJ010000068.1"/>
</dbReference>
<proteinExistence type="predicted"/>
<sequence>MTKSDITYQEKLNELRLDISHPKSQGVNFVLLEGDSDIRLFRKFFDLDKCKVENIPGGNPKLEECVDTLVNIYPLIIGIRDSDFLQIINPEYAKRNMFLTDQHDIETTMLNFKPVLNALVFEYSLKKEDEHEQLKNQLIDIILSISCLKLINERDSIGLNFSPGYQDLVYFANSSFDLEQYITRVLGKSEGATIIDIQSIIQMVNDVRETNPEKLQITNGHDLLNIFAKYFREIEGRNGIKGEQLETSLRMVFTKEMFKETKLYGRLNEWQKINATELF</sequence>
<gene>
    <name evidence="1" type="ORF">QWT87_20845</name>
</gene>
<protein>
    <submittedName>
        <fullName evidence="1">DUF4435 domain-containing protein</fullName>
    </submittedName>
</protein>
<evidence type="ECO:0000313" key="1">
    <source>
        <dbReference type="EMBL" id="MDO3427327.1"/>
    </source>
</evidence>
<dbReference type="EMBL" id="JAULSJ010000068">
    <property type="protein sequence ID" value="MDO3427327.1"/>
    <property type="molecule type" value="Genomic_DNA"/>
</dbReference>
<dbReference type="Proteomes" id="UP001168128">
    <property type="component" value="Unassembled WGS sequence"/>
</dbReference>
<reference evidence="1" key="1">
    <citation type="submission" date="2023-07" db="EMBL/GenBank/DDBJ databases">
        <title>AMR profile of multidrug- resistance Chryseobacterium gambrini related strain.</title>
        <authorList>
            <person name="Kirdat K."/>
            <person name="Bhatt A."/>
            <person name="Kuyare S."/>
            <person name="Yadav A."/>
        </authorList>
    </citation>
    <scope>NUCLEOTIDE SEQUENCE</scope>
    <source>
        <strain evidence="1">APV-1</strain>
    </source>
</reference>
<organism evidence="1 2">
    <name type="scientific">Chryseobacterium urinae</name>
    <dbReference type="NCBI Taxonomy" id="3058400"/>
    <lineage>
        <taxon>Bacteria</taxon>
        <taxon>Pseudomonadati</taxon>
        <taxon>Bacteroidota</taxon>
        <taxon>Flavobacteriia</taxon>
        <taxon>Flavobacteriales</taxon>
        <taxon>Weeksellaceae</taxon>
        <taxon>Chryseobacterium group</taxon>
        <taxon>Chryseobacterium</taxon>
    </lineage>
</organism>
<name>A0ABT8UAB4_9FLAO</name>
<evidence type="ECO:0000313" key="2">
    <source>
        <dbReference type="Proteomes" id="UP001168128"/>
    </source>
</evidence>